<gene>
    <name evidence="19" type="ORF">TCAL_01699</name>
</gene>
<comment type="catalytic activity">
    <reaction evidence="15">
        <text>androst-4-ene-3,17-dione + NADPH + H(+) = 5alpha-androstan-3,17-dione + NADP(+)</text>
        <dbReference type="Rhea" id="RHEA:50816"/>
        <dbReference type="ChEBI" id="CHEBI:15378"/>
        <dbReference type="ChEBI" id="CHEBI:15994"/>
        <dbReference type="ChEBI" id="CHEBI:16422"/>
        <dbReference type="ChEBI" id="CHEBI:57783"/>
        <dbReference type="ChEBI" id="CHEBI:58349"/>
    </reaction>
    <physiologicalReaction direction="left-to-right" evidence="15">
        <dbReference type="Rhea" id="RHEA:50817"/>
    </physiologicalReaction>
</comment>
<dbReference type="AlphaFoldDB" id="A0A553PL13"/>
<comment type="caution">
    <text evidence="19">The sequence shown here is derived from an EMBL/GenBank/DDBJ whole genome shotgun (WGS) entry which is preliminary data.</text>
</comment>
<evidence type="ECO:0000256" key="7">
    <source>
        <dbReference type="ARBA" id="ARBA00022848"/>
    </source>
</evidence>
<dbReference type="OrthoDB" id="5788137at2759"/>
<evidence type="ECO:0000256" key="4">
    <source>
        <dbReference type="ARBA" id="ARBA00022692"/>
    </source>
</evidence>
<comment type="catalytic activity">
    <reaction evidence="17">
        <text>a 3-oxo-5alpha-steroid + NADP(+) = a 3-oxo-Delta(4)-steroid + NADPH + H(+)</text>
        <dbReference type="Rhea" id="RHEA:54384"/>
        <dbReference type="ChEBI" id="CHEBI:13601"/>
        <dbReference type="ChEBI" id="CHEBI:15378"/>
        <dbReference type="ChEBI" id="CHEBI:47909"/>
        <dbReference type="ChEBI" id="CHEBI:57783"/>
        <dbReference type="ChEBI" id="CHEBI:58349"/>
        <dbReference type="EC" id="1.3.1.22"/>
    </reaction>
</comment>
<evidence type="ECO:0000256" key="9">
    <source>
        <dbReference type="ARBA" id="ARBA00022989"/>
    </source>
</evidence>
<dbReference type="Proteomes" id="UP000318571">
    <property type="component" value="Chromosome 11"/>
</dbReference>
<evidence type="ECO:0000256" key="5">
    <source>
        <dbReference type="ARBA" id="ARBA00022782"/>
    </source>
</evidence>
<dbReference type="STRING" id="6832.A0A553PL13"/>
<dbReference type="GO" id="GO:0030154">
    <property type="term" value="P:cell differentiation"/>
    <property type="evidence" value="ECO:0007669"/>
    <property type="project" value="UniProtKB-KW"/>
</dbReference>
<evidence type="ECO:0000256" key="8">
    <source>
        <dbReference type="ARBA" id="ARBA00022857"/>
    </source>
</evidence>
<comment type="similarity">
    <text evidence="3 17">Belongs to the steroid 5-alpha reductase family.</text>
</comment>
<feature type="transmembrane region" description="Helical" evidence="17">
    <location>
        <begin position="26"/>
        <end position="47"/>
    </location>
</feature>
<dbReference type="GO" id="GO:0006702">
    <property type="term" value="P:androgen biosynthetic process"/>
    <property type="evidence" value="ECO:0007669"/>
    <property type="project" value="UniProtKB-ARBA"/>
</dbReference>
<keyword evidence="11" id="KW-0443">Lipid metabolism</keyword>
<feature type="domain" description="3-oxo-5-alpha-steroid 4-dehydrogenase C-terminal" evidence="18">
    <location>
        <begin position="124"/>
        <end position="277"/>
    </location>
</feature>
<evidence type="ECO:0000256" key="15">
    <source>
        <dbReference type="ARBA" id="ARBA00049166"/>
    </source>
</evidence>
<evidence type="ECO:0000256" key="11">
    <source>
        <dbReference type="ARBA" id="ARBA00023098"/>
    </source>
</evidence>
<dbReference type="EMBL" id="VCGU01000003">
    <property type="protein sequence ID" value="TRY78374.1"/>
    <property type="molecule type" value="Genomic_DNA"/>
</dbReference>
<protein>
    <recommendedName>
        <fullName evidence="17">3-oxo-5alpha-steroid 4-dehydrogenase (NADP(+))</fullName>
        <ecNumber evidence="17">1.3.1.22</ecNumber>
    </recommendedName>
</protein>
<evidence type="ECO:0000256" key="16">
    <source>
        <dbReference type="ARBA" id="ARBA00049397"/>
    </source>
</evidence>
<keyword evidence="7" id="KW-0492">Microsome</keyword>
<keyword evidence="12 17" id="KW-0472">Membrane</keyword>
<dbReference type="PANTHER" id="PTHR10556">
    <property type="entry name" value="3-OXO-5-ALPHA-STEROID 4-DEHYDROGENASE"/>
    <property type="match status" value="1"/>
</dbReference>
<sequence length="277" mass="31875">MADLHSRMILLFFGDGYSNEEITFSLVRIGTIFMVLQFLISLFRPVPYGRYTEESPRFLTLFNINNRLAWIVQECPAFFIPLVFAVQARKELCLPQWILLSAFMLHYFQRSFIYPLLMRSNNASPFLSTLAAVFFCSHNGILQSHTIIYTVNYCETELMSSWFIGGLALFAFGFVVNIDADHRLRLLRSSKESAKGGKSGYKIPHGGLFRFVSAANYFGEICEWAGYAIAARNIAALYFAAFSLVFLGMRGLHHHRFYQTKFKEYPRNRKAVIPFIL</sequence>
<keyword evidence="6" id="KW-0256">Endoplasmic reticulum</keyword>
<keyword evidence="8" id="KW-0521">NADP</keyword>
<evidence type="ECO:0000313" key="20">
    <source>
        <dbReference type="Proteomes" id="UP000318571"/>
    </source>
</evidence>
<keyword evidence="20" id="KW-1185">Reference proteome</keyword>
<evidence type="ECO:0000256" key="6">
    <source>
        <dbReference type="ARBA" id="ARBA00022824"/>
    </source>
</evidence>
<organism evidence="19 20">
    <name type="scientific">Tigriopus californicus</name>
    <name type="common">Marine copepod</name>
    <dbReference type="NCBI Taxonomy" id="6832"/>
    <lineage>
        <taxon>Eukaryota</taxon>
        <taxon>Metazoa</taxon>
        <taxon>Ecdysozoa</taxon>
        <taxon>Arthropoda</taxon>
        <taxon>Crustacea</taxon>
        <taxon>Multicrustacea</taxon>
        <taxon>Hexanauplia</taxon>
        <taxon>Copepoda</taxon>
        <taxon>Harpacticoida</taxon>
        <taxon>Harpacticidae</taxon>
        <taxon>Tigriopus</taxon>
    </lineage>
</organism>
<dbReference type="Pfam" id="PF02544">
    <property type="entry name" value="Steroid_dh"/>
    <property type="match status" value="1"/>
</dbReference>
<evidence type="ECO:0000256" key="1">
    <source>
        <dbReference type="ARBA" id="ARBA00004154"/>
    </source>
</evidence>
<evidence type="ECO:0000313" key="19">
    <source>
        <dbReference type="EMBL" id="TRY78374.1"/>
    </source>
</evidence>
<feature type="transmembrane region" description="Helical" evidence="17">
    <location>
        <begin position="125"/>
        <end position="142"/>
    </location>
</feature>
<evidence type="ECO:0000256" key="14">
    <source>
        <dbReference type="ARBA" id="ARBA00048292"/>
    </source>
</evidence>
<comment type="catalytic activity">
    <reaction evidence="16">
        <text>17beta-hydroxy-5alpha-androstan-3-one + NADP(+) = testosterone + NADPH + H(+)</text>
        <dbReference type="Rhea" id="RHEA:50820"/>
        <dbReference type="ChEBI" id="CHEBI:15378"/>
        <dbReference type="ChEBI" id="CHEBI:16330"/>
        <dbReference type="ChEBI" id="CHEBI:17347"/>
        <dbReference type="ChEBI" id="CHEBI:57783"/>
        <dbReference type="ChEBI" id="CHEBI:58349"/>
        <dbReference type="EC" id="1.3.1.22"/>
    </reaction>
    <physiologicalReaction direction="right-to-left" evidence="16">
        <dbReference type="Rhea" id="RHEA:50822"/>
    </physiologicalReaction>
</comment>
<dbReference type="InterPro" id="IPR039357">
    <property type="entry name" value="SRD5A/TECR"/>
</dbReference>
<dbReference type="GO" id="GO:0005789">
    <property type="term" value="C:endoplasmic reticulum membrane"/>
    <property type="evidence" value="ECO:0007669"/>
    <property type="project" value="UniProtKB-SubCell"/>
</dbReference>
<dbReference type="PANTHER" id="PTHR10556:SF57">
    <property type="entry name" value="3-OXO-5-ALPHA-STEROID 4-DEHYDROGENASE 1"/>
    <property type="match status" value="1"/>
</dbReference>
<evidence type="ECO:0000256" key="13">
    <source>
        <dbReference type="ARBA" id="ARBA00037789"/>
    </source>
</evidence>
<dbReference type="FunFam" id="1.20.120.1630:FF:000014">
    <property type="entry name" value="Steroid 5-alpha reductase, putative"/>
    <property type="match status" value="1"/>
</dbReference>
<proteinExistence type="inferred from homology"/>
<comment type="catalytic activity">
    <reaction evidence="14">
        <text>5alpha-pregnane-3,20-dione + NADP(+) = progesterone + NADPH + H(+)</text>
        <dbReference type="Rhea" id="RHEA:21952"/>
        <dbReference type="ChEBI" id="CHEBI:15378"/>
        <dbReference type="ChEBI" id="CHEBI:17026"/>
        <dbReference type="ChEBI" id="CHEBI:28952"/>
        <dbReference type="ChEBI" id="CHEBI:57783"/>
        <dbReference type="ChEBI" id="CHEBI:58349"/>
        <dbReference type="EC" id="1.3.1.22"/>
    </reaction>
    <physiologicalReaction direction="right-to-left" evidence="14">
        <dbReference type="Rhea" id="RHEA:21954"/>
    </physiologicalReaction>
</comment>
<reference evidence="19 20" key="1">
    <citation type="journal article" date="2018" name="Nat. Ecol. Evol.">
        <title>Genomic signatures of mitonuclear coevolution across populations of Tigriopus californicus.</title>
        <authorList>
            <person name="Barreto F.S."/>
            <person name="Watson E.T."/>
            <person name="Lima T.G."/>
            <person name="Willett C.S."/>
            <person name="Edmands S."/>
            <person name="Li W."/>
            <person name="Burton R.S."/>
        </authorList>
    </citation>
    <scope>NUCLEOTIDE SEQUENCE [LARGE SCALE GENOMIC DNA]</scope>
    <source>
        <strain evidence="19 20">San Diego</strain>
    </source>
</reference>
<evidence type="ECO:0000256" key="3">
    <source>
        <dbReference type="ARBA" id="ARBA00007742"/>
    </source>
</evidence>
<keyword evidence="9 17" id="KW-1133">Transmembrane helix</keyword>
<name>A0A553PL13_TIGCA</name>
<dbReference type="Gene3D" id="1.20.120.1630">
    <property type="match status" value="1"/>
</dbReference>
<dbReference type="InterPro" id="IPR001104">
    <property type="entry name" value="3-oxo-5_a-steroid_4-DH_C"/>
</dbReference>
<evidence type="ECO:0000259" key="18">
    <source>
        <dbReference type="Pfam" id="PF02544"/>
    </source>
</evidence>
<keyword evidence="10" id="KW-0560">Oxidoreductase</keyword>
<dbReference type="OMA" id="MFCVYNG"/>
<feature type="transmembrane region" description="Helical" evidence="17">
    <location>
        <begin position="162"/>
        <end position="180"/>
    </location>
</feature>
<dbReference type="PIRSF" id="PIRSF015596">
    <property type="entry name" value="5_alpha-SR2"/>
    <property type="match status" value="1"/>
</dbReference>
<evidence type="ECO:0000256" key="10">
    <source>
        <dbReference type="ARBA" id="ARBA00023002"/>
    </source>
</evidence>
<accession>A0A553PL13</accession>
<dbReference type="EC" id="1.3.1.22" evidence="17"/>
<feature type="transmembrane region" description="Helical" evidence="17">
    <location>
        <begin position="224"/>
        <end position="247"/>
    </location>
</feature>
<evidence type="ECO:0000256" key="2">
    <source>
        <dbReference type="ARBA" id="ARBA00004477"/>
    </source>
</evidence>
<keyword evidence="4 17" id="KW-0812">Transmembrane</keyword>
<evidence type="ECO:0000256" key="12">
    <source>
        <dbReference type="ARBA" id="ARBA00023136"/>
    </source>
</evidence>
<keyword evidence="5" id="KW-0221">Differentiation</keyword>
<comment type="subcellular location">
    <subcellularLocation>
        <location evidence="2">Endoplasmic reticulum membrane</location>
        <topology evidence="2">Multi-pass membrane protein</topology>
    </subcellularLocation>
    <subcellularLocation>
        <location evidence="1">Microsome membrane</location>
        <topology evidence="1">Multi-pass membrane protein</topology>
    </subcellularLocation>
</comment>
<evidence type="ECO:0000256" key="17">
    <source>
        <dbReference type="PIRNR" id="PIRNR015596"/>
    </source>
</evidence>
<dbReference type="GO" id="GO:0047751">
    <property type="term" value="F:3-oxo-5-alpha-steroid 4-dehydrogenase (NADP+) activity"/>
    <property type="evidence" value="ECO:0007669"/>
    <property type="project" value="UniProtKB-EC"/>
</dbReference>
<comment type="function">
    <text evidence="13">Converts testosterone into 5-alpha-dihydrotestosterone and progesterone or corticosterone into their corresponding 5-alpha-3-oxosteroids. It plays a central role in sexual differentiation and androgen physiology.</text>
</comment>
<dbReference type="InterPro" id="IPR016636">
    <property type="entry name" value="3-oxo-5-alpha-steroid_4-DH"/>
</dbReference>
<dbReference type="PROSITE" id="PS50244">
    <property type="entry name" value="S5A_REDUCTASE"/>
    <property type="match status" value="1"/>
</dbReference>